<dbReference type="GO" id="GO:0003677">
    <property type="term" value="F:DNA binding"/>
    <property type="evidence" value="ECO:0007669"/>
    <property type="project" value="InterPro"/>
</dbReference>
<dbReference type="InterPro" id="IPR016032">
    <property type="entry name" value="Sig_transdc_resp-reg_C-effctor"/>
</dbReference>
<dbReference type="GO" id="GO:0006355">
    <property type="term" value="P:regulation of DNA-templated transcription"/>
    <property type="evidence" value="ECO:0007669"/>
    <property type="project" value="InterPro"/>
</dbReference>
<sequence length="923" mass="99032">MPPRRGAKVTHLVGRRTETEAVEQLLAQAQRGRSGALVVRGEAGIGKTALLEYARRAAARSGFRVESAVGVEPETQFAFAGLHQLCAPLLGRADALPDPQQAALGVAFGLRDGVAPNRFLVGLATLNLLAEVAEEAPLLCLIDDAQWLDEASAQVLVFVARRVEAERVGLMAAVRDSDEADIEHFAGLPALHLARLGGTDARELLASAFHTPLDDSVRERIVTEACGNPLALLELPRSAQAAQLAGGFELPDVRGVPHRVADSFQRRSAGLPAETRLLLLLAATDPTGEVELLWRAAARLGIEPGAAAPAEAAGLFQIGTLVRFRHPLVRSAIYRAATPPDRRRAHAALAAATDPLLDPDRRAWHRAQAVQGTDEDAAAELEHSADRALARGGLAAAAAFLQQAVVLTPEPAARARRALEAAHAKHDAGASDVALELLGVADTGPLDALPRARLDLLRAQIAFHTRRGSDEPTMLLQAAKALAPLDAARAREAYVQAFEASFHAGRLAARGRGLREVAEAARDAPPPPTPLRPVDLLLDGLTLRFTQGYEASVPTLQKALEALRHDDSGRRPDHGRWLWLACHVSVMLWDDESFRALASSAVPLARETGALSTLPAALNAMAVYLVLAGELSRAGELLSEEDAISRATGAPPLPNARFILAAWRGRQTEAADLNEAVLAEATKRGEGTTVGSSQVSLAYLHNGLGNYDQALATATQPWENDEFPHSSSALPEFIEAAVRAGEPERAEAALAQLDSRARASGTQFALGLAARSRALTTTGPAAEEHYREAIERLGSSRMAAHLARAHLVYGEWLRREGRRQDAREQLRTAHRMLSDMGVEAFAERASRELRATGEHPRKRTVQPTDALTAHELNIARLVATGATSREVGGQLFLSPRTIEAHLRNIFRKLGITSRRQLRELQLP</sequence>
<keyword evidence="4" id="KW-1185">Reference proteome</keyword>
<dbReference type="InterPro" id="IPR011990">
    <property type="entry name" value="TPR-like_helical_dom_sf"/>
</dbReference>
<dbReference type="Gene3D" id="1.10.10.10">
    <property type="entry name" value="Winged helix-like DNA-binding domain superfamily/Winged helix DNA-binding domain"/>
    <property type="match status" value="1"/>
</dbReference>
<proteinExistence type="predicted"/>
<dbReference type="InterPro" id="IPR027417">
    <property type="entry name" value="P-loop_NTPase"/>
</dbReference>
<dbReference type="GO" id="GO:0005737">
    <property type="term" value="C:cytoplasm"/>
    <property type="evidence" value="ECO:0007669"/>
    <property type="project" value="TreeGrafter"/>
</dbReference>
<dbReference type="InterPro" id="IPR036388">
    <property type="entry name" value="WH-like_DNA-bd_sf"/>
</dbReference>
<evidence type="ECO:0000256" key="1">
    <source>
        <dbReference type="ARBA" id="ARBA00022741"/>
    </source>
</evidence>
<protein>
    <submittedName>
        <fullName evidence="3">AAA family ATPase</fullName>
    </submittedName>
</protein>
<dbReference type="InterPro" id="IPR041664">
    <property type="entry name" value="AAA_16"/>
</dbReference>
<accession>A0A6I3J4Y0</accession>
<dbReference type="InterPro" id="IPR000792">
    <property type="entry name" value="Tscrpt_reg_LuxR_C"/>
</dbReference>
<dbReference type="EMBL" id="WLCI01000003">
    <property type="protein sequence ID" value="MTB94212.1"/>
    <property type="molecule type" value="Genomic_DNA"/>
</dbReference>
<dbReference type="Proteomes" id="UP000433406">
    <property type="component" value="Unassembled WGS sequence"/>
</dbReference>
<organism evidence="3 4">
    <name type="scientific">Nocardioides marmotae</name>
    <dbReference type="NCBI Taxonomy" id="2663857"/>
    <lineage>
        <taxon>Bacteria</taxon>
        <taxon>Bacillati</taxon>
        <taxon>Actinomycetota</taxon>
        <taxon>Actinomycetes</taxon>
        <taxon>Propionibacteriales</taxon>
        <taxon>Nocardioidaceae</taxon>
        <taxon>Nocardioides</taxon>
    </lineage>
</organism>
<dbReference type="PANTHER" id="PTHR16305:SF35">
    <property type="entry name" value="TRANSCRIPTIONAL ACTIVATOR DOMAIN"/>
    <property type="match status" value="1"/>
</dbReference>
<dbReference type="CDD" id="cd06170">
    <property type="entry name" value="LuxR_C_like"/>
    <property type="match status" value="1"/>
</dbReference>
<dbReference type="Gene3D" id="3.40.50.300">
    <property type="entry name" value="P-loop containing nucleotide triphosphate hydrolases"/>
    <property type="match status" value="1"/>
</dbReference>
<evidence type="ECO:0000313" key="4">
    <source>
        <dbReference type="Proteomes" id="UP000433406"/>
    </source>
</evidence>
<dbReference type="PROSITE" id="PS50043">
    <property type="entry name" value="HTH_LUXR_2"/>
    <property type="match status" value="1"/>
</dbReference>
<evidence type="ECO:0000256" key="2">
    <source>
        <dbReference type="ARBA" id="ARBA00022840"/>
    </source>
</evidence>
<dbReference type="AlphaFoldDB" id="A0A6I3J4Y0"/>
<evidence type="ECO:0000313" key="3">
    <source>
        <dbReference type="EMBL" id="MTB94212.1"/>
    </source>
</evidence>
<dbReference type="PRINTS" id="PR00038">
    <property type="entry name" value="HTHLUXR"/>
</dbReference>
<reference evidence="3 4" key="1">
    <citation type="submission" date="2019-10" db="EMBL/GenBank/DDBJ databases">
        <title>Nocardioides novel species isolated from the excrement of Marmot.</title>
        <authorList>
            <person name="Zhang G."/>
        </authorList>
    </citation>
    <scope>NUCLEOTIDE SEQUENCE [LARGE SCALE GENOMIC DNA]</scope>
    <source>
        <strain evidence="4">zg-579</strain>
    </source>
</reference>
<name>A0A6I3J4Y0_9ACTN</name>
<dbReference type="RefSeq" id="WP_171896214.1">
    <property type="nucleotide sequence ID" value="NZ_CP053660.1"/>
</dbReference>
<dbReference type="PANTHER" id="PTHR16305">
    <property type="entry name" value="TESTICULAR SOLUBLE ADENYLYL CYCLASE"/>
    <property type="match status" value="1"/>
</dbReference>
<gene>
    <name evidence="3" type="ORF">GGQ22_03865</name>
</gene>
<dbReference type="PROSITE" id="PS00622">
    <property type="entry name" value="HTH_LUXR_1"/>
    <property type="match status" value="1"/>
</dbReference>
<dbReference type="SUPFAM" id="SSF46894">
    <property type="entry name" value="C-terminal effector domain of the bipartite response regulators"/>
    <property type="match status" value="1"/>
</dbReference>
<keyword evidence="2" id="KW-0067">ATP-binding</keyword>
<comment type="caution">
    <text evidence="3">The sequence shown here is derived from an EMBL/GenBank/DDBJ whole genome shotgun (WGS) entry which is preliminary data.</text>
</comment>
<dbReference type="Pfam" id="PF00196">
    <property type="entry name" value="GerE"/>
    <property type="match status" value="1"/>
</dbReference>
<dbReference type="Pfam" id="PF13191">
    <property type="entry name" value="AAA_16"/>
    <property type="match status" value="1"/>
</dbReference>
<keyword evidence="1" id="KW-0547">Nucleotide-binding</keyword>
<dbReference type="SUPFAM" id="SSF52540">
    <property type="entry name" value="P-loop containing nucleoside triphosphate hydrolases"/>
    <property type="match status" value="1"/>
</dbReference>
<dbReference type="SMART" id="SM00421">
    <property type="entry name" value="HTH_LUXR"/>
    <property type="match status" value="1"/>
</dbReference>
<dbReference type="GO" id="GO:0004016">
    <property type="term" value="F:adenylate cyclase activity"/>
    <property type="evidence" value="ECO:0007669"/>
    <property type="project" value="TreeGrafter"/>
</dbReference>
<dbReference type="GO" id="GO:0005524">
    <property type="term" value="F:ATP binding"/>
    <property type="evidence" value="ECO:0007669"/>
    <property type="project" value="UniProtKB-KW"/>
</dbReference>
<dbReference type="SUPFAM" id="SSF48452">
    <property type="entry name" value="TPR-like"/>
    <property type="match status" value="1"/>
</dbReference>